<dbReference type="EMBL" id="MFKV01000028">
    <property type="protein sequence ID" value="OGG49701.1"/>
    <property type="molecule type" value="Genomic_DNA"/>
</dbReference>
<dbReference type="AlphaFoldDB" id="A0A1F6CL50"/>
<organism evidence="1 2">
    <name type="scientific">Candidatus Kaiserbacteria bacterium RIFCSPHIGHO2_01_FULL_54_36</name>
    <dbReference type="NCBI Taxonomy" id="1798482"/>
    <lineage>
        <taxon>Bacteria</taxon>
        <taxon>Candidatus Kaiseribacteriota</taxon>
    </lineage>
</organism>
<accession>A0A1F6CL50</accession>
<name>A0A1F6CL50_9BACT</name>
<protein>
    <submittedName>
        <fullName evidence="1">Uncharacterized protein</fullName>
    </submittedName>
</protein>
<proteinExistence type="predicted"/>
<evidence type="ECO:0000313" key="1">
    <source>
        <dbReference type="EMBL" id="OGG49701.1"/>
    </source>
</evidence>
<sequence length="132" mass="15123">MNANGFRARVINISERREAGICSLPRFLAQPSRGVCTQLADIFIRHAELDGHHQYIVVREVRAVVRLDVANHALLQKPLYLSAVYRIAREPVNFPANYSLRFTAPNARHHVVEYRATRNLRGFLFDELDGDL</sequence>
<evidence type="ECO:0000313" key="2">
    <source>
        <dbReference type="Proteomes" id="UP000178370"/>
    </source>
</evidence>
<reference evidence="1 2" key="1">
    <citation type="journal article" date="2016" name="Nat. Commun.">
        <title>Thousands of microbial genomes shed light on interconnected biogeochemical processes in an aquifer system.</title>
        <authorList>
            <person name="Anantharaman K."/>
            <person name="Brown C.T."/>
            <person name="Hug L.A."/>
            <person name="Sharon I."/>
            <person name="Castelle C.J."/>
            <person name="Probst A.J."/>
            <person name="Thomas B.C."/>
            <person name="Singh A."/>
            <person name="Wilkins M.J."/>
            <person name="Karaoz U."/>
            <person name="Brodie E.L."/>
            <person name="Williams K.H."/>
            <person name="Hubbard S.S."/>
            <person name="Banfield J.F."/>
        </authorList>
    </citation>
    <scope>NUCLEOTIDE SEQUENCE [LARGE SCALE GENOMIC DNA]</scope>
</reference>
<dbReference type="Proteomes" id="UP000178370">
    <property type="component" value="Unassembled WGS sequence"/>
</dbReference>
<comment type="caution">
    <text evidence="1">The sequence shown here is derived from an EMBL/GenBank/DDBJ whole genome shotgun (WGS) entry which is preliminary data.</text>
</comment>
<gene>
    <name evidence="1" type="ORF">A2763_03410</name>
</gene>